<feature type="modified residue" description="4-aspartylphosphate" evidence="2">
    <location>
        <position position="56"/>
    </location>
</feature>
<feature type="domain" description="Response regulatory" evidence="3">
    <location>
        <begin position="5"/>
        <end position="115"/>
    </location>
</feature>
<dbReference type="PANTHER" id="PTHR48111:SF17">
    <property type="entry name" value="TRANSCRIPTIONAL REGULATORY PROTEIN YPDB"/>
    <property type="match status" value="1"/>
</dbReference>
<organism evidence="4 5">
    <name type="scientific">Parapedobacter koreensis</name>
    <dbReference type="NCBI Taxonomy" id="332977"/>
    <lineage>
        <taxon>Bacteria</taxon>
        <taxon>Pseudomonadati</taxon>
        <taxon>Bacteroidota</taxon>
        <taxon>Sphingobacteriia</taxon>
        <taxon>Sphingobacteriales</taxon>
        <taxon>Sphingobacteriaceae</taxon>
        <taxon>Parapedobacter</taxon>
    </lineage>
</organism>
<dbReference type="RefSeq" id="WP_090602844.1">
    <property type="nucleotide sequence ID" value="NZ_FNZR01000001.1"/>
</dbReference>
<dbReference type="InterPro" id="IPR007492">
    <property type="entry name" value="LytTR_DNA-bd_dom"/>
</dbReference>
<dbReference type="SUPFAM" id="SSF52172">
    <property type="entry name" value="CheY-like"/>
    <property type="match status" value="1"/>
</dbReference>
<dbReference type="Pfam" id="PF04397">
    <property type="entry name" value="LytTR"/>
    <property type="match status" value="1"/>
</dbReference>
<reference evidence="5" key="1">
    <citation type="submission" date="2016-10" db="EMBL/GenBank/DDBJ databases">
        <authorList>
            <person name="Varghese N."/>
            <person name="Submissions S."/>
        </authorList>
    </citation>
    <scope>NUCLEOTIDE SEQUENCE [LARGE SCALE GENOMIC DNA]</scope>
    <source>
        <strain evidence="5">Jip14</strain>
    </source>
</reference>
<evidence type="ECO:0000313" key="4">
    <source>
        <dbReference type="EMBL" id="SEK40226.1"/>
    </source>
</evidence>
<sequence>MQTVRCILVDDEFPALGYLQTLCRQLPYVEVIKSYNNPLKFLNERHSLDFDVCILDITMPGISGVQLARQLRDKAIIFSTAYKEYAAEAFDLDVVDYIRKPYQLGRLEKAFLKAKDWLSAKQLQSNTYLELNTNRGKARINSNEIAFVTVAENDRRDKSILLKDGRYVLAKNITFDHLAHALPARAFCRINRKTLVALDTISSYTGQWVYCISPLSEAPVQFSISEQYREDFKSKLSS</sequence>
<dbReference type="OrthoDB" id="9787344at2"/>
<evidence type="ECO:0000256" key="2">
    <source>
        <dbReference type="PROSITE-ProRule" id="PRU00169"/>
    </source>
</evidence>
<dbReference type="SMART" id="SM00850">
    <property type="entry name" value="LytTR"/>
    <property type="match status" value="1"/>
</dbReference>
<dbReference type="GO" id="GO:0000156">
    <property type="term" value="F:phosphorelay response regulator activity"/>
    <property type="evidence" value="ECO:0007669"/>
    <property type="project" value="TreeGrafter"/>
</dbReference>
<keyword evidence="5" id="KW-1185">Reference proteome</keyword>
<dbReference type="PANTHER" id="PTHR48111">
    <property type="entry name" value="REGULATOR OF RPOS"/>
    <property type="match status" value="1"/>
</dbReference>
<dbReference type="GO" id="GO:0006355">
    <property type="term" value="P:regulation of DNA-templated transcription"/>
    <property type="evidence" value="ECO:0007669"/>
    <property type="project" value="TreeGrafter"/>
</dbReference>
<dbReference type="InterPro" id="IPR001789">
    <property type="entry name" value="Sig_transdc_resp-reg_receiver"/>
</dbReference>
<dbReference type="GO" id="GO:0032993">
    <property type="term" value="C:protein-DNA complex"/>
    <property type="evidence" value="ECO:0007669"/>
    <property type="project" value="TreeGrafter"/>
</dbReference>
<dbReference type="Gene3D" id="3.40.50.2300">
    <property type="match status" value="1"/>
</dbReference>
<dbReference type="GO" id="GO:0005829">
    <property type="term" value="C:cytosol"/>
    <property type="evidence" value="ECO:0007669"/>
    <property type="project" value="TreeGrafter"/>
</dbReference>
<evidence type="ECO:0000313" key="5">
    <source>
        <dbReference type="Proteomes" id="UP000198916"/>
    </source>
</evidence>
<gene>
    <name evidence="4" type="ORF">SAMN05421740_101766</name>
</gene>
<dbReference type="EMBL" id="FNZR01000001">
    <property type="protein sequence ID" value="SEK40226.1"/>
    <property type="molecule type" value="Genomic_DNA"/>
</dbReference>
<dbReference type="Gene3D" id="2.40.50.1020">
    <property type="entry name" value="LytTr DNA-binding domain"/>
    <property type="match status" value="1"/>
</dbReference>
<dbReference type="PROSITE" id="PS50110">
    <property type="entry name" value="RESPONSE_REGULATORY"/>
    <property type="match status" value="1"/>
</dbReference>
<dbReference type="AlphaFoldDB" id="A0A1H7GPZ4"/>
<protein>
    <submittedName>
        <fullName evidence="4">Two component transcriptional regulator, LytTR family</fullName>
    </submittedName>
</protein>
<dbReference type="InterPro" id="IPR039420">
    <property type="entry name" value="WalR-like"/>
</dbReference>
<accession>A0A1H7GPZ4</accession>
<dbReference type="Proteomes" id="UP000198916">
    <property type="component" value="Unassembled WGS sequence"/>
</dbReference>
<keyword evidence="1" id="KW-0238">DNA-binding</keyword>
<dbReference type="SMART" id="SM00448">
    <property type="entry name" value="REC"/>
    <property type="match status" value="1"/>
</dbReference>
<evidence type="ECO:0000256" key="1">
    <source>
        <dbReference type="ARBA" id="ARBA00023125"/>
    </source>
</evidence>
<proteinExistence type="predicted"/>
<evidence type="ECO:0000259" key="3">
    <source>
        <dbReference type="PROSITE" id="PS50110"/>
    </source>
</evidence>
<dbReference type="Pfam" id="PF00072">
    <property type="entry name" value="Response_reg"/>
    <property type="match status" value="1"/>
</dbReference>
<name>A0A1H7GPZ4_9SPHI</name>
<dbReference type="STRING" id="332977.SAMN05421740_101766"/>
<keyword evidence="2" id="KW-0597">Phosphoprotein</keyword>
<dbReference type="InterPro" id="IPR011006">
    <property type="entry name" value="CheY-like_superfamily"/>
</dbReference>
<dbReference type="GO" id="GO:0000976">
    <property type="term" value="F:transcription cis-regulatory region binding"/>
    <property type="evidence" value="ECO:0007669"/>
    <property type="project" value="TreeGrafter"/>
</dbReference>